<evidence type="ECO:0000256" key="6">
    <source>
        <dbReference type="ARBA" id="ARBA00022692"/>
    </source>
</evidence>
<dbReference type="PRINTS" id="PR00463">
    <property type="entry name" value="EP450I"/>
</dbReference>
<evidence type="ECO:0000256" key="1">
    <source>
        <dbReference type="ARBA" id="ARBA00001971"/>
    </source>
</evidence>
<dbReference type="PROSITE" id="PS00086">
    <property type="entry name" value="CYTOCHROME_P450"/>
    <property type="match status" value="1"/>
</dbReference>
<keyword evidence="8" id="KW-1133">Transmembrane helix</keyword>
<dbReference type="GO" id="GO:0016132">
    <property type="term" value="P:brassinosteroid biosynthetic process"/>
    <property type="evidence" value="ECO:0007669"/>
    <property type="project" value="TreeGrafter"/>
</dbReference>
<dbReference type="InterPro" id="IPR036396">
    <property type="entry name" value="Cyt_P450_sf"/>
</dbReference>
<evidence type="ECO:0000313" key="16">
    <source>
        <dbReference type="EMBL" id="RRT51669.1"/>
    </source>
</evidence>
<proteinExistence type="inferred from homology"/>
<evidence type="ECO:0000256" key="5">
    <source>
        <dbReference type="ARBA" id="ARBA00022617"/>
    </source>
</evidence>
<dbReference type="Gene3D" id="1.10.630.10">
    <property type="entry name" value="Cytochrome P450"/>
    <property type="match status" value="1"/>
</dbReference>
<dbReference type="Pfam" id="PF00067">
    <property type="entry name" value="p450"/>
    <property type="match status" value="1"/>
</dbReference>
<dbReference type="GO" id="GO:0020037">
    <property type="term" value="F:heme binding"/>
    <property type="evidence" value="ECO:0007669"/>
    <property type="project" value="InterPro"/>
</dbReference>
<dbReference type="SUPFAM" id="SSF48264">
    <property type="entry name" value="Cytochrome P450"/>
    <property type="match status" value="1"/>
</dbReference>
<organism evidence="16 17">
    <name type="scientific">Ensete ventricosum</name>
    <name type="common">Abyssinian banana</name>
    <name type="synonym">Musa ensete</name>
    <dbReference type="NCBI Taxonomy" id="4639"/>
    <lineage>
        <taxon>Eukaryota</taxon>
        <taxon>Viridiplantae</taxon>
        <taxon>Streptophyta</taxon>
        <taxon>Embryophyta</taxon>
        <taxon>Tracheophyta</taxon>
        <taxon>Spermatophyta</taxon>
        <taxon>Magnoliopsida</taxon>
        <taxon>Liliopsida</taxon>
        <taxon>Zingiberales</taxon>
        <taxon>Musaceae</taxon>
        <taxon>Ensete</taxon>
    </lineage>
</organism>
<dbReference type="EMBL" id="AMZH03012103">
    <property type="protein sequence ID" value="RRT51669.1"/>
    <property type="molecule type" value="Genomic_DNA"/>
</dbReference>
<evidence type="ECO:0000256" key="3">
    <source>
        <dbReference type="ARBA" id="ARBA00004972"/>
    </source>
</evidence>
<evidence type="ECO:0000256" key="9">
    <source>
        <dbReference type="ARBA" id="ARBA00023002"/>
    </source>
</evidence>
<evidence type="ECO:0000256" key="11">
    <source>
        <dbReference type="ARBA" id="ARBA00023033"/>
    </source>
</evidence>
<comment type="pathway">
    <text evidence="3">Hormone biosynthesis.</text>
</comment>
<keyword evidence="9 15" id="KW-0560">Oxidoreductase</keyword>
<keyword evidence="7 14" id="KW-0479">Metal-binding</keyword>
<dbReference type="InterPro" id="IPR002401">
    <property type="entry name" value="Cyt_P450_E_grp-I"/>
</dbReference>
<gene>
    <name evidence="16" type="ORF">B296_00026208</name>
</gene>
<evidence type="ECO:0000313" key="17">
    <source>
        <dbReference type="Proteomes" id="UP000287651"/>
    </source>
</evidence>
<comment type="caution">
    <text evidence="16">The sequence shown here is derived from an EMBL/GenBank/DDBJ whole genome shotgun (WGS) entry which is preliminary data.</text>
</comment>
<dbReference type="GO" id="GO:0005506">
    <property type="term" value="F:iron ion binding"/>
    <property type="evidence" value="ECO:0007669"/>
    <property type="project" value="InterPro"/>
</dbReference>
<keyword evidence="12" id="KW-0472">Membrane</keyword>
<keyword evidence="11 15" id="KW-0503">Monooxygenase</keyword>
<dbReference type="PANTHER" id="PTHR24286">
    <property type="entry name" value="CYTOCHROME P450 26"/>
    <property type="match status" value="1"/>
</dbReference>
<dbReference type="GO" id="GO:0016020">
    <property type="term" value="C:membrane"/>
    <property type="evidence" value="ECO:0007669"/>
    <property type="project" value="UniProtKB-SubCell"/>
</dbReference>
<sequence length="134" mass="14936">YTIPMGCKVFLSFRAVHLDNEYFDDARTFDPWRWQVGGPTVYTPFGGGSRLCPGYELARVVISVFLHYLVTRFKAIPSTSGGARRKKEHESRGGALPFPRLPYQHCSGYHVIGGTVKLLLTQIVPPVIICSGHV</sequence>
<feature type="non-terminal residue" evidence="16">
    <location>
        <position position="1"/>
    </location>
</feature>
<feature type="binding site" description="axial binding residue" evidence="14">
    <location>
        <position position="52"/>
    </location>
    <ligand>
        <name>heme</name>
        <dbReference type="ChEBI" id="CHEBI:30413"/>
    </ligand>
    <ligandPart>
        <name>Fe</name>
        <dbReference type="ChEBI" id="CHEBI:18248"/>
    </ligandPart>
</feature>
<dbReference type="GO" id="GO:0010268">
    <property type="term" value="P:brassinosteroid homeostasis"/>
    <property type="evidence" value="ECO:0007669"/>
    <property type="project" value="TreeGrafter"/>
</dbReference>
<keyword evidence="10 14" id="KW-0408">Iron</keyword>
<comment type="pathway">
    <text evidence="13">Plant hormone biosynthesis; brassinosteroid biosynthesis.</text>
</comment>
<reference evidence="16 17" key="1">
    <citation type="journal article" date="2014" name="Agronomy (Basel)">
        <title>A Draft Genome Sequence for Ensete ventricosum, the Drought-Tolerant Tree Against Hunger.</title>
        <authorList>
            <person name="Harrison J."/>
            <person name="Moore K.A."/>
            <person name="Paszkiewicz K."/>
            <person name="Jones T."/>
            <person name="Grant M."/>
            <person name="Ambacheew D."/>
            <person name="Muzemil S."/>
            <person name="Studholme D.J."/>
        </authorList>
    </citation>
    <scope>NUCLEOTIDE SEQUENCE [LARGE SCALE GENOMIC DNA]</scope>
</reference>
<comment type="similarity">
    <text evidence="4 15">Belongs to the cytochrome P450 family.</text>
</comment>
<evidence type="ECO:0000256" key="10">
    <source>
        <dbReference type="ARBA" id="ARBA00023004"/>
    </source>
</evidence>
<keyword evidence="6" id="KW-0812">Transmembrane</keyword>
<name>A0A426YIT2_ENSVE</name>
<evidence type="ECO:0000256" key="13">
    <source>
        <dbReference type="ARBA" id="ARBA00037910"/>
    </source>
</evidence>
<dbReference type="AlphaFoldDB" id="A0A426YIT2"/>
<evidence type="ECO:0000256" key="4">
    <source>
        <dbReference type="ARBA" id="ARBA00010617"/>
    </source>
</evidence>
<dbReference type="InterPro" id="IPR001128">
    <property type="entry name" value="Cyt_P450"/>
</dbReference>
<evidence type="ECO:0000256" key="7">
    <source>
        <dbReference type="ARBA" id="ARBA00022723"/>
    </source>
</evidence>
<comment type="subcellular location">
    <subcellularLocation>
        <location evidence="2">Membrane</location>
        <topology evidence="2">Single-pass membrane protein</topology>
    </subcellularLocation>
</comment>
<evidence type="ECO:0000256" key="12">
    <source>
        <dbReference type="ARBA" id="ARBA00023136"/>
    </source>
</evidence>
<evidence type="ECO:0000256" key="8">
    <source>
        <dbReference type="ARBA" id="ARBA00022989"/>
    </source>
</evidence>
<evidence type="ECO:0000256" key="14">
    <source>
        <dbReference type="PIRSR" id="PIRSR602401-1"/>
    </source>
</evidence>
<evidence type="ECO:0000256" key="2">
    <source>
        <dbReference type="ARBA" id="ARBA00004167"/>
    </source>
</evidence>
<accession>A0A426YIT2</accession>
<keyword evidence="5 14" id="KW-0349">Heme</keyword>
<comment type="cofactor">
    <cofactor evidence="1 14">
        <name>heme</name>
        <dbReference type="ChEBI" id="CHEBI:30413"/>
    </cofactor>
</comment>
<dbReference type="InterPro" id="IPR017972">
    <property type="entry name" value="Cyt_P450_CS"/>
</dbReference>
<evidence type="ECO:0008006" key="18">
    <source>
        <dbReference type="Google" id="ProtNLM"/>
    </source>
</evidence>
<evidence type="ECO:0000256" key="15">
    <source>
        <dbReference type="RuleBase" id="RU000461"/>
    </source>
</evidence>
<dbReference type="GO" id="GO:0016705">
    <property type="term" value="F:oxidoreductase activity, acting on paired donors, with incorporation or reduction of molecular oxygen"/>
    <property type="evidence" value="ECO:0007669"/>
    <property type="project" value="InterPro"/>
</dbReference>
<dbReference type="Proteomes" id="UP000287651">
    <property type="component" value="Unassembled WGS sequence"/>
</dbReference>
<protein>
    <recommendedName>
        <fullName evidence="18">Cytochrome P450</fullName>
    </recommendedName>
</protein>
<dbReference type="PANTHER" id="PTHR24286:SF44">
    <property type="entry name" value="3BETA,22ALPHA-DIHYDROXYSTEROID 3-DEHYDROGENASE"/>
    <property type="match status" value="1"/>
</dbReference>
<dbReference type="GO" id="GO:0016125">
    <property type="term" value="P:sterol metabolic process"/>
    <property type="evidence" value="ECO:0007669"/>
    <property type="project" value="TreeGrafter"/>
</dbReference>
<dbReference type="GO" id="GO:0004497">
    <property type="term" value="F:monooxygenase activity"/>
    <property type="evidence" value="ECO:0007669"/>
    <property type="project" value="UniProtKB-KW"/>
</dbReference>